<evidence type="ECO:0000256" key="15">
    <source>
        <dbReference type="ARBA" id="ARBA00023291"/>
    </source>
</evidence>
<evidence type="ECO:0000256" key="1">
    <source>
        <dbReference type="ARBA" id="ARBA00001917"/>
    </source>
</evidence>
<keyword evidence="13" id="KW-0411">Iron-sulfur</keyword>
<evidence type="ECO:0000256" key="16">
    <source>
        <dbReference type="ARBA" id="ARBA00037928"/>
    </source>
</evidence>
<keyword evidence="6" id="KW-0028">Amino-acid biosynthesis</keyword>
<comment type="pathway">
    <text evidence="16">Amino-acid biosynthesis; L-glutamate biosynthesis via GLT pathway; L-glutamate from 2-oxoglutarate and L-glutamine (ferredoxin route): step 1/1.</text>
</comment>
<keyword evidence="10" id="KW-0315">Glutamine amidotransferase</keyword>
<dbReference type="EC" id="1.4.7.1" evidence="17"/>
<comment type="pathway">
    <text evidence="3">Energy metabolism; nitrogen metabolism.</text>
</comment>
<dbReference type="PANTHER" id="PTHR11938:SF133">
    <property type="entry name" value="GLUTAMATE SYNTHASE (NADH)"/>
    <property type="match status" value="1"/>
</dbReference>
<dbReference type="GO" id="GO:0016040">
    <property type="term" value="F:glutamate synthase (NADH) activity"/>
    <property type="evidence" value="ECO:0007669"/>
    <property type="project" value="TreeGrafter"/>
</dbReference>
<evidence type="ECO:0000256" key="17">
    <source>
        <dbReference type="ARBA" id="ARBA00039085"/>
    </source>
</evidence>
<dbReference type="GO" id="GO:0016041">
    <property type="term" value="F:glutamate synthase (ferredoxin) activity"/>
    <property type="evidence" value="ECO:0007669"/>
    <property type="project" value="UniProtKB-EC"/>
</dbReference>
<comment type="similarity">
    <text evidence="5">Belongs to the glutamate synthase family.</text>
</comment>
<dbReference type="InterPro" id="IPR029055">
    <property type="entry name" value="Ntn_hydrolases_N"/>
</dbReference>
<keyword evidence="8" id="KW-0288">FMN</keyword>
<dbReference type="Gramene" id="evm.model.01.2191">
    <property type="protein sequence ID" value="cds.evm.model.01.2191"/>
    <property type="gene ID" value="evm.TU.01.2191"/>
</dbReference>
<evidence type="ECO:0000256" key="2">
    <source>
        <dbReference type="ARBA" id="ARBA00001927"/>
    </source>
</evidence>
<evidence type="ECO:0000256" key="7">
    <source>
        <dbReference type="ARBA" id="ARBA00022630"/>
    </source>
</evidence>
<protein>
    <recommendedName>
        <fullName evidence="17">glutamate synthase (ferredoxin)</fullName>
        <ecNumber evidence="17">1.4.7.1</ecNumber>
    </recommendedName>
</protein>
<dbReference type="Gene3D" id="3.60.20.10">
    <property type="entry name" value="Glutamine Phosphoribosylpyrophosphate, subunit 1, domain 1"/>
    <property type="match status" value="1"/>
</dbReference>
<evidence type="ECO:0000256" key="9">
    <source>
        <dbReference type="ARBA" id="ARBA00022723"/>
    </source>
</evidence>
<keyword evidence="15" id="KW-0003">3Fe-4S</keyword>
<reference evidence="20" key="1">
    <citation type="submission" date="2018-11" db="EMBL/GenBank/DDBJ databases">
        <authorList>
            <person name="Grassa J C."/>
        </authorList>
    </citation>
    <scope>NUCLEOTIDE SEQUENCE [LARGE SCALE GENOMIC DNA]</scope>
</reference>
<keyword evidence="11" id="KW-0560">Oxidoreductase</keyword>
<comment type="pathway">
    <text evidence="4">Nitrogen metabolism.</text>
</comment>
<comment type="cofactor">
    <cofactor evidence="1">
        <name>FMN</name>
        <dbReference type="ChEBI" id="CHEBI:58210"/>
    </cofactor>
</comment>
<evidence type="ECO:0000256" key="5">
    <source>
        <dbReference type="ARBA" id="ARBA00009716"/>
    </source>
</evidence>
<evidence type="ECO:0000256" key="8">
    <source>
        <dbReference type="ARBA" id="ARBA00022643"/>
    </source>
</evidence>
<dbReference type="GO" id="GO:0046872">
    <property type="term" value="F:metal ion binding"/>
    <property type="evidence" value="ECO:0007669"/>
    <property type="project" value="UniProtKB-KW"/>
</dbReference>
<dbReference type="SUPFAM" id="SSF56235">
    <property type="entry name" value="N-terminal nucleophile aminohydrolases (Ntn hydrolases)"/>
    <property type="match status" value="1"/>
</dbReference>
<keyword evidence="9" id="KW-0479">Metal-binding</keyword>
<evidence type="ECO:0000259" key="19">
    <source>
        <dbReference type="Pfam" id="PF00310"/>
    </source>
</evidence>
<dbReference type="AlphaFoldDB" id="A0A803NK59"/>
<dbReference type="Proteomes" id="UP000596661">
    <property type="component" value="Chromosome 1"/>
</dbReference>
<dbReference type="InterPro" id="IPR050711">
    <property type="entry name" value="ET-N_metabolism_enzyme"/>
</dbReference>
<evidence type="ECO:0000256" key="18">
    <source>
        <dbReference type="SAM" id="MobiDB-lite"/>
    </source>
</evidence>
<evidence type="ECO:0000313" key="20">
    <source>
        <dbReference type="EnsemblPlants" id="cds.evm.model.01.2191"/>
    </source>
</evidence>
<reference evidence="20" key="2">
    <citation type="submission" date="2021-03" db="UniProtKB">
        <authorList>
            <consortium name="EnsemblPlants"/>
        </authorList>
    </citation>
    <scope>IDENTIFICATION</scope>
</reference>
<feature type="region of interest" description="Disordered" evidence="18">
    <location>
        <begin position="1"/>
        <end position="20"/>
    </location>
</feature>
<dbReference type="Pfam" id="PF00310">
    <property type="entry name" value="GATase_2"/>
    <property type="match status" value="1"/>
</dbReference>
<keyword evidence="21" id="KW-1185">Reference proteome</keyword>
<evidence type="ECO:0000256" key="14">
    <source>
        <dbReference type="ARBA" id="ARBA00023164"/>
    </source>
</evidence>
<evidence type="ECO:0000256" key="4">
    <source>
        <dbReference type="ARBA" id="ARBA00004909"/>
    </source>
</evidence>
<evidence type="ECO:0000256" key="12">
    <source>
        <dbReference type="ARBA" id="ARBA00023004"/>
    </source>
</evidence>
<dbReference type="GO" id="GO:0006537">
    <property type="term" value="P:glutamate biosynthetic process"/>
    <property type="evidence" value="ECO:0007669"/>
    <property type="project" value="UniProtKB-KW"/>
</dbReference>
<keyword evidence="14" id="KW-0314">Glutamate biosynthesis</keyword>
<evidence type="ECO:0000256" key="10">
    <source>
        <dbReference type="ARBA" id="ARBA00022962"/>
    </source>
</evidence>
<evidence type="ECO:0000256" key="11">
    <source>
        <dbReference type="ARBA" id="ARBA00023002"/>
    </source>
</evidence>
<evidence type="ECO:0000256" key="3">
    <source>
        <dbReference type="ARBA" id="ARBA00004802"/>
    </source>
</evidence>
<dbReference type="GO" id="GO:0019676">
    <property type="term" value="P:ammonia assimilation cycle"/>
    <property type="evidence" value="ECO:0007669"/>
    <property type="project" value="TreeGrafter"/>
</dbReference>
<evidence type="ECO:0000256" key="13">
    <source>
        <dbReference type="ARBA" id="ARBA00023014"/>
    </source>
</evidence>
<proteinExistence type="inferred from homology"/>
<accession>A0A803NK59</accession>
<dbReference type="InterPro" id="IPR017932">
    <property type="entry name" value="GATase_2_dom"/>
</dbReference>
<evidence type="ECO:0000313" key="21">
    <source>
        <dbReference type="Proteomes" id="UP000596661"/>
    </source>
</evidence>
<name>A0A803NK59_CANSA</name>
<dbReference type="EnsemblPlants" id="evm.model.01.2191">
    <property type="protein sequence ID" value="cds.evm.model.01.2191"/>
    <property type="gene ID" value="evm.TU.01.2191"/>
</dbReference>
<feature type="domain" description="Glutamine amidotransferase type-2" evidence="19">
    <location>
        <begin position="71"/>
        <end position="192"/>
    </location>
</feature>
<dbReference type="EMBL" id="UZAU01000059">
    <property type="status" value="NOT_ANNOTATED_CDS"/>
    <property type="molecule type" value="Genomic_DNA"/>
</dbReference>
<organism evidence="20 21">
    <name type="scientific">Cannabis sativa</name>
    <name type="common">Hemp</name>
    <name type="synonym">Marijuana</name>
    <dbReference type="NCBI Taxonomy" id="3483"/>
    <lineage>
        <taxon>Eukaryota</taxon>
        <taxon>Viridiplantae</taxon>
        <taxon>Streptophyta</taxon>
        <taxon>Embryophyta</taxon>
        <taxon>Tracheophyta</taxon>
        <taxon>Spermatophyta</taxon>
        <taxon>Magnoliopsida</taxon>
        <taxon>eudicotyledons</taxon>
        <taxon>Gunneridae</taxon>
        <taxon>Pentapetalae</taxon>
        <taxon>rosids</taxon>
        <taxon>fabids</taxon>
        <taxon>Rosales</taxon>
        <taxon>Cannabaceae</taxon>
        <taxon>Cannabis</taxon>
    </lineage>
</organism>
<sequence>MVAHGDNNLQNNNNNVVDHPNLANAANAKKAAQANILLRDYVLSIVTRVHSCIRPPAVEANNIEIKSAIIQIVLRMDWKMLIRMTHRGACGCETNTSNGAGILVDLPHEFFKEAAKDVGFELPPLGEYAVGMFFLPTFETRREESKNIFRKVAESLGHTVLGWRLVPTDNSGLGNFALMTEPVIEQVFLSPSTKGLS</sequence>
<dbReference type="GO" id="GO:0051538">
    <property type="term" value="F:3 iron, 4 sulfur cluster binding"/>
    <property type="evidence" value="ECO:0007669"/>
    <property type="project" value="UniProtKB-KW"/>
</dbReference>
<evidence type="ECO:0000256" key="6">
    <source>
        <dbReference type="ARBA" id="ARBA00022605"/>
    </source>
</evidence>
<comment type="cofactor">
    <cofactor evidence="2">
        <name>[3Fe-4S] cluster</name>
        <dbReference type="ChEBI" id="CHEBI:21137"/>
    </cofactor>
</comment>
<dbReference type="PANTHER" id="PTHR11938">
    <property type="entry name" value="FAD NADPH DEHYDROGENASE/OXIDOREDUCTASE"/>
    <property type="match status" value="1"/>
</dbReference>
<keyword evidence="7" id="KW-0285">Flavoprotein</keyword>
<keyword evidence="12" id="KW-0408">Iron</keyword>